<evidence type="ECO:0000313" key="1">
    <source>
        <dbReference type="EMBL" id="GAA3371153.1"/>
    </source>
</evidence>
<proteinExistence type="predicted"/>
<keyword evidence="2" id="KW-1185">Reference proteome</keyword>
<dbReference type="RefSeq" id="WP_345035978.1">
    <property type="nucleotide sequence ID" value="NZ_BAAAYL010000001.1"/>
</dbReference>
<dbReference type="Proteomes" id="UP001499990">
    <property type="component" value="Unassembled WGS sequence"/>
</dbReference>
<protein>
    <submittedName>
        <fullName evidence="1">Uncharacterized protein</fullName>
    </submittedName>
</protein>
<dbReference type="EMBL" id="BAAAYL010000001">
    <property type="protein sequence ID" value="GAA3371153.1"/>
    <property type="molecule type" value="Genomic_DNA"/>
</dbReference>
<name>A0ABP6S8Y5_9ACTN</name>
<sequence length="48" mass="5281">MLTALLIVIAFGLAVLAAFVVGVAVDRRRDPVRRCTTCGRHHARHRAN</sequence>
<gene>
    <name evidence="1" type="ORF">GCM10020367_20670</name>
</gene>
<comment type="caution">
    <text evidence="1">The sequence shown here is derived from an EMBL/GenBank/DDBJ whole genome shotgun (WGS) entry which is preliminary data.</text>
</comment>
<evidence type="ECO:0000313" key="2">
    <source>
        <dbReference type="Proteomes" id="UP001499990"/>
    </source>
</evidence>
<organism evidence="1 2">
    <name type="scientific">Streptomyces sannanensis</name>
    <dbReference type="NCBI Taxonomy" id="285536"/>
    <lineage>
        <taxon>Bacteria</taxon>
        <taxon>Bacillati</taxon>
        <taxon>Actinomycetota</taxon>
        <taxon>Actinomycetes</taxon>
        <taxon>Kitasatosporales</taxon>
        <taxon>Streptomycetaceae</taxon>
        <taxon>Streptomyces</taxon>
    </lineage>
</organism>
<accession>A0ABP6S8Y5</accession>
<reference evidence="2" key="1">
    <citation type="journal article" date="2019" name="Int. J. Syst. Evol. Microbiol.">
        <title>The Global Catalogue of Microorganisms (GCM) 10K type strain sequencing project: providing services to taxonomists for standard genome sequencing and annotation.</title>
        <authorList>
            <consortium name="The Broad Institute Genomics Platform"/>
            <consortium name="The Broad Institute Genome Sequencing Center for Infectious Disease"/>
            <person name="Wu L."/>
            <person name="Ma J."/>
        </authorList>
    </citation>
    <scope>NUCLEOTIDE SEQUENCE [LARGE SCALE GENOMIC DNA]</scope>
    <source>
        <strain evidence="2">JCM 9651</strain>
    </source>
</reference>